<dbReference type="RefSeq" id="WP_034573808.1">
    <property type="nucleotide sequence ID" value="NZ_JRMP02000018.1"/>
</dbReference>
<sequence length="270" mass="31500">MRVFTDSKILTFITKYFKLAFNDLKRPQMIFLSLLPVGLSLVIWAIFFIFSITNFSFYIGQFPNIWVDYAMNFETFFAKISYYLLYFFAIVTMIFYGIIIFGVCNVLISACLAPFVVSFVHKNHYAFPPLNPPNFIESIKISSLILFKTFIPFALWSALCYLLSFVGLGFIGLILSIFVYFRFFSVNLNYEIALNIMPLNAARDIISNYKIPLSTLNLLIFIPLYIPILNLFLLVWQMLIITHFLLEMHTLEYMINHTEDVIEIQSKVVE</sequence>
<dbReference type="Pfam" id="PF07264">
    <property type="entry name" value="EI24"/>
    <property type="match status" value="1"/>
</dbReference>
<protein>
    <recommendedName>
        <fullName evidence="10">Peptidase</fullName>
    </recommendedName>
</protein>
<keyword evidence="2 5" id="KW-0812">Transmembrane</keyword>
<dbReference type="Proteomes" id="UP000477070">
    <property type="component" value="Unassembled WGS sequence"/>
</dbReference>
<evidence type="ECO:0000256" key="4">
    <source>
        <dbReference type="ARBA" id="ARBA00023136"/>
    </source>
</evidence>
<feature type="transmembrane region" description="Helical" evidence="5">
    <location>
        <begin position="218"/>
        <end position="246"/>
    </location>
</feature>
<organism evidence="7 8">
    <name type="scientific">Helicobacter saguini</name>
    <dbReference type="NCBI Taxonomy" id="1548018"/>
    <lineage>
        <taxon>Bacteria</taxon>
        <taxon>Pseudomonadati</taxon>
        <taxon>Campylobacterota</taxon>
        <taxon>Epsilonproteobacteria</taxon>
        <taxon>Campylobacterales</taxon>
        <taxon>Helicobacteraceae</taxon>
        <taxon>Helicobacter</taxon>
    </lineage>
</organism>
<reference evidence="7" key="3">
    <citation type="submission" date="2018-04" db="EMBL/GenBank/DDBJ databases">
        <authorList>
            <person name="Sheh A."/>
            <person name="Shen Z."/>
            <person name="Mannion A.J."/>
            <person name="Fox J.G."/>
        </authorList>
    </citation>
    <scope>NUCLEOTIDE SEQUENCE</scope>
    <source>
        <strain evidence="7">MIT 97-6194</strain>
    </source>
</reference>
<evidence type="ECO:0000256" key="3">
    <source>
        <dbReference type="ARBA" id="ARBA00022989"/>
    </source>
</evidence>
<gene>
    <name evidence="6" type="ORF">DCO61_08535</name>
    <name evidence="7" type="ORF">LS64_009990</name>
</gene>
<evidence type="ECO:0000313" key="6">
    <source>
        <dbReference type="EMBL" id="MWV70042.1"/>
    </source>
</evidence>
<reference evidence="7 8" key="1">
    <citation type="journal article" date="2014" name="Genome Announc.">
        <title>Draft genome sequences of eight enterohepatic helicobacter species isolated from both laboratory and wild rodents.</title>
        <authorList>
            <person name="Sheh A."/>
            <person name="Shen Z."/>
            <person name="Fox J.G."/>
        </authorList>
    </citation>
    <scope>NUCLEOTIDE SEQUENCE [LARGE SCALE GENOMIC DNA]</scope>
    <source>
        <strain evidence="7 8">MIT 97-6194</strain>
    </source>
</reference>
<evidence type="ECO:0000256" key="5">
    <source>
        <dbReference type="SAM" id="Phobius"/>
    </source>
</evidence>
<comment type="subcellular location">
    <subcellularLocation>
        <location evidence="1">Membrane</location>
        <topology evidence="1">Multi-pass membrane protein</topology>
    </subcellularLocation>
</comment>
<dbReference type="OrthoDB" id="5325872at2"/>
<evidence type="ECO:0000256" key="1">
    <source>
        <dbReference type="ARBA" id="ARBA00004141"/>
    </source>
</evidence>
<dbReference type="Proteomes" id="UP000029714">
    <property type="component" value="Unassembled WGS sequence"/>
</dbReference>
<evidence type="ECO:0000256" key="2">
    <source>
        <dbReference type="ARBA" id="ARBA00022692"/>
    </source>
</evidence>
<evidence type="ECO:0000313" key="9">
    <source>
        <dbReference type="Proteomes" id="UP000477070"/>
    </source>
</evidence>
<dbReference type="InterPro" id="IPR059112">
    <property type="entry name" value="CysZ/EI24"/>
</dbReference>
<reference evidence="6 9" key="4">
    <citation type="submission" date="2019-12" db="EMBL/GenBank/DDBJ databases">
        <title>Multi-Generational Helicobacter saguini Isolates.</title>
        <authorList>
            <person name="Mannion A."/>
            <person name="Shen Z."/>
            <person name="Fox J.G."/>
        </authorList>
    </citation>
    <scope>NUCLEOTIDE SEQUENCE [LARGE SCALE GENOMIC DNA]</scope>
    <source>
        <strain evidence="6">16-048</strain>
        <strain evidence="9">16-048 (F4)</strain>
    </source>
</reference>
<dbReference type="AlphaFoldDB" id="A0A347VNU3"/>
<keyword evidence="3 5" id="KW-1133">Transmembrane helix</keyword>
<evidence type="ECO:0008006" key="10">
    <source>
        <dbReference type="Google" id="ProtNLM"/>
    </source>
</evidence>
<feature type="transmembrane region" description="Helical" evidence="5">
    <location>
        <begin position="80"/>
        <end position="113"/>
    </location>
</feature>
<keyword evidence="4 5" id="KW-0472">Membrane</keyword>
<name>A0A347VNU3_9HELI</name>
<proteinExistence type="predicted"/>
<accession>A0A347VNU3</accession>
<comment type="caution">
    <text evidence="7">The sequence shown here is derived from an EMBL/GenBank/DDBJ whole genome shotgun (WGS) entry which is preliminary data.</text>
</comment>
<evidence type="ECO:0000313" key="8">
    <source>
        <dbReference type="Proteomes" id="UP000029714"/>
    </source>
</evidence>
<evidence type="ECO:0000313" key="7">
    <source>
        <dbReference type="EMBL" id="TLD92744.1"/>
    </source>
</evidence>
<feature type="transmembrane region" description="Helical" evidence="5">
    <location>
        <begin position="153"/>
        <end position="181"/>
    </location>
</feature>
<dbReference type="EMBL" id="QBIU01000001">
    <property type="protein sequence ID" value="MWV70042.1"/>
    <property type="molecule type" value="Genomic_DNA"/>
</dbReference>
<keyword evidence="8" id="KW-1185">Reference proteome</keyword>
<dbReference type="EMBL" id="JRMP02000018">
    <property type="protein sequence ID" value="TLD92744.1"/>
    <property type="molecule type" value="Genomic_DNA"/>
</dbReference>
<reference evidence="7 8" key="2">
    <citation type="journal article" date="2016" name="Infect. Immun.">
        <title>Helicobacter saguini, a Novel Helicobacter Isolated from Cotton-Top Tamarins with Ulcerative Colitis, Has Proinflammatory Properties and Induces Typhlocolitis and Dysplasia in Gnotobiotic IL-10-/- Mice.</title>
        <authorList>
            <person name="Shen Z."/>
            <person name="Mannion A."/>
            <person name="Whary M.T."/>
            <person name="Muthupalani S."/>
            <person name="Sheh A."/>
            <person name="Feng Y."/>
            <person name="Gong G."/>
            <person name="Vandamme P."/>
            <person name="Holcombe H.R."/>
            <person name="Paster B.J."/>
            <person name="Fox J.G."/>
        </authorList>
    </citation>
    <scope>NUCLEOTIDE SEQUENCE [LARGE SCALE GENOMIC DNA]</scope>
    <source>
        <strain evidence="7 8">MIT 97-6194</strain>
    </source>
</reference>
<feature type="transmembrane region" description="Helical" evidence="5">
    <location>
        <begin position="34"/>
        <end position="60"/>
    </location>
</feature>